<dbReference type="PANTHER" id="PTHR10000:SF55">
    <property type="entry name" value="5-AMINO-6-(5-PHOSPHO-D-RIBITYLAMINO)URACIL PHOSPHATASE YCSE"/>
    <property type="match status" value="1"/>
</dbReference>
<proteinExistence type="predicted"/>
<organism evidence="1 2">
    <name type="scientific">Paenibacillus barengoltzii J12</name>
    <dbReference type="NCBI Taxonomy" id="935846"/>
    <lineage>
        <taxon>Bacteria</taxon>
        <taxon>Bacillati</taxon>
        <taxon>Bacillota</taxon>
        <taxon>Bacilli</taxon>
        <taxon>Bacillales</taxon>
        <taxon>Paenibacillaceae</taxon>
        <taxon>Paenibacillus</taxon>
    </lineage>
</organism>
<dbReference type="InterPro" id="IPR036412">
    <property type="entry name" value="HAD-like_sf"/>
</dbReference>
<dbReference type="Gene3D" id="3.30.1240.10">
    <property type="match status" value="1"/>
</dbReference>
<dbReference type="SFLD" id="SFLDG01140">
    <property type="entry name" value="C2.B:_Phosphomannomutase_and_P"/>
    <property type="match status" value="1"/>
</dbReference>
<reference evidence="1 2" key="1">
    <citation type="submission" date="2017-04" db="EMBL/GenBank/DDBJ databases">
        <authorList>
            <person name="Varghese N."/>
            <person name="Submissions S."/>
        </authorList>
    </citation>
    <scope>NUCLEOTIDE SEQUENCE [LARGE SCALE GENOMIC DNA]</scope>
    <source>
        <strain evidence="1 2">J12</strain>
    </source>
</reference>
<comment type="caution">
    <text evidence="1">The sequence shown here is derived from an EMBL/GenBank/DDBJ whole genome shotgun (WGS) entry which is preliminary data.</text>
</comment>
<dbReference type="NCBIfam" id="TIGR01484">
    <property type="entry name" value="HAD-SF-IIB"/>
    <property type="match status" value="1"/>
</dbReference>
<dbReference type="InterPro" id="IPR006379">
    <property type="entry name" value="HAD-SF_hydro_IIB"/>
</dbReference>
<keyword evidence="2" id="KW-1185">Reference proteome</keyword>
<accession>A0ABY1M0Z0</accession>
<name>A0ABY1M0Z0_9BACL</name>
<evidence type="ECO:0000313" key="2">
    <source>
        <dbReference type="Proteomes" id="UP000192939"/>
    </source>
</evidence>
<evidence type="ECO:0000313" key="1">
    <source>
        <dbReference type="EMBL" id="SMF49444.1"/>
    </source>
</evidence>
<dbReference type="InterPro" id="IPR023214">
    <property type="entry name" value="HAD_sf"/>
</dbReference>
<dbReference type="PROSITE" id="PS01229">
    <property type="entry name" value="COF_2"/>
    <property type="match status" value="1"/>
</dbReference>
<dbReference type="EMBL" id="FXAE01000041">
    <property type="protein sequence ID" value="SMF49444.1"/>
    <property type="molecule type" value="Genomic_DNA"/>
</dbReference>
<gene>
    <name evidence="1" type="ORF">SAMN02744124_03393</name>
</gene>
<dbReference type="PRINTS" id="PR00119">
    <property type="entry name" value="CATATPASE"/>
</dbReference>
<dbReference type="PANTHER" id="PTHR10000">
    <property type="entry name" value="PHOSPHOSERINE PHOSPHATASE"/>
    <property type="match status" value="1"/>
</dbReference>
<dbReference type="CDD" id="cd07516">
    <property type="entry name" value="HAD_Pase"/>
    <property type="match status" value="1"/>
</dbReference>
<dbReference type="Proteomes" id="UP000192939">
    <property type="component" value="Unassembled WGS sequence"/>
</dbReference>
<evidence type="ECO:0008006" key="3">
    <source>
        <dbReference type="Google" id="ProtNLM"/>
    </source>
</evidence>
<dbReference type="SFLD" id="SFLDS00003">
    <property type="entry name" value="Haloacid_Dehalogenase"/>
    <property type="match status" value="1"/>
</dbReference>
<dbReference type="Gene3D" id="3.40.50.1000">
    <property type="entry name" value="HAD superfamily/HAD-like"/>
    <property type="match status" value="1"/>
</dbReference>
<protein>
    <recommendedName>
        <fullName evidence="3">Cof-like hydrolase</fullName>
    </recommendedName>
</protein>
<dbReference type="SUPFAM" id="SSF56784">
    <property type="entry name" value="HAD-like"/>
    <property type="match status" value="1"/>
</dbReference>
<dbReference type="PROSITE" id="PS01228">
    <property type="entry name" value="COF_1"/>
    <property type="match status" value="1"/>
</dbReference>
<sequence length="290" mass="31880">MTAHASLTLTLASLSFVGVRDYGKMAVCCLESQKLADGGSCLLLKYKLLALDMDGTLLNDDLQISPETERWIRKAAAAGVHVCLSTGRGYREAVPYGNQLDLGTPMITVNGSEVWKSPHELYRRVLLDRSLVSRMYDISREKNVWFWAYAVEGSYNEGNWQPELLEQNHWMKFGYFTEDDEARGEILRELQEMGGLEITNSSPHNLEINPKGISKASGIQTVCGLLGLEMSEVVAIGDSLNDLAAIEAAGLGVAMGNAQEAVKEKADVVTTSNNEDGIAWIIRDYILTGE</sequence>
<dbReference type="Pfam" id="PF08282">
    <property type="entry name" value="Hydrolase_3"/>
    <property type="match status" value="1"/>
</dbReference>